<accession>A0ABQ9H8B0</accession>
<keyword evidence="2" id="KW-1185">Reference proteome</keyword>
<name>A0ABQ9H8B0_9NEOP</name>
<sequence length="379" mass="40792">MANGTMDAAASVPAGQPHSNALFYFAHWRRVSVRRDFLVRLANQNLITLTLYVCDSWADTYDACELKSSNCDAGSELTCFGGQLAEGSSRGKQVALLKLKENCCLAELLARSPPTKANRVQSPAGSPDFRKWDSCQTMVGGFSQGSPISPALSFRRRSLFTSIALIGSQDLALYTALHCTTQIMVERDEAVMWTSSPPVSANSFLAEPYCEEQLFTHRLLGSDPSYATGSGSSAWLDHRARSLHGDGAVDRLPASHHLGEPGSIPGGVAPGFSHVGNVSDDAAGLGRSPVYPAFSFRRCSILTSLHPHHLSRPRCSEPLISPRSPLEYDRASEKAEDTVNQLYLAVLSLVTTSRPGATVAERLDCSPPTKANRVQSPAG</sequence>
<protein>
    <submittedName>
        <fullName evidence="1">Uncharacterized protein</fullName>
    </submittedName>
</protein>
<dbReference type="Proteomes" id="UP001159363">
    <property type="component" value="Chromosome 5"/>
</dbReference>
<proteinExistence type="predicted"/>
<reference evidence="1 2" key="1">
    <citation type="submission" date="2023-02" db="EMBL/GenBank/DDBJ databases">
        <title>LHISI_Scaffold_Assembly.</title>
        <authorList>
            <person name="Stuart O.P."/>
            <person name="Cleave R."/>
            <person name="Magrath M.J.L."/>
            <person name="Mikheyev A.S."/>
        </authorList>
    </citation>
    <scope>NUCLEOTIDE SEQUENCE [LARGE SCALE GENOMIC DNA]</scope>
    <source>
        <strain evidence="1">Daus_M_001</strain>
        <tissue evidence="1">Leg muscle</tissue>
    </source>
</reference>
<comment type="caution">
    <text evidence="1">The sequence shown here is derived from an EMBL/GenBank/DDBJ whole genome shotgun (WGS) entry which is preliminary data.</text>
</comment>
<gene>
    <name evidence="1" type="ORF">PR048_016982</name>
</gene>
<evidence type="ECO:0000313" key="2">
    <source>
        <dbReference type="Proteomes" id="UP001159363"/>
    </source>
</evidence>
<organism evidence="1 2">
    <name type="scientific">Dryococelus australis</name>
    <dbReference type="NCBI Taxonomy" id="614101"/>
    <lineage>
        <taxon>Eukaryota</taxon>
        <taxon>Metazoa</taxon>
        <taxon>Ecdysozoa</taxon>
        <taxon>Arthropoda</taxon>
        <taxon>Hexapoda</taxon>
        <taxon>Insecta</taxon>
        <taxon>Pterygota</taxon>
        <taxon>Neoptera</taxon>
        <taxon>Polyneoptera</taxon>
        <taxon>Phasmatodea</taxon>
        <taxon>Verophasmatodea</taxon>
        <taxon>Anareolatae</taxon>
        <taxon>Phasmatidae</taxon>
        <taxon>Eurycanthinae</taxon>
        <taxon>Dryococelus</taxon>
    </lineage>
</organism>
<dbReference type="EMBL" id="JARBHB010000006">
    <property type="protein sequence ID" value="KAJ8880512.1"/>
    <property type="molecule type" value="Genomic_DNA"/>
</dbReference>
<evidence type="ECO:0000313" key="1">
    <source>
        <dbReference type="EMBL" id="KAJ8880512.1"/>
    </source>
</evidence>